<dbReference type="InterPro" id="IPR046959">
    <property type="entry name" value="PRK1-6/SRF4-like"/>
</dbReference>
<comment type="caution">
    <text evidence="3">The sequence shown here is derived from an EMBL/GenBank/DDBJ whole genome shotgun (WGS) entry which is preliminary data.</text>
</comment>
<dbReference type="EMBL" id="JTDF01006042">
    <property type="protein sequence ID" value="KAF8565829.1"/>
    <property type="molecule type" value="Genomic_DNA"/>
</dbReference>
<dbReference type="InterPro" id="IPR001245">
    <property type="entry name" value="Ser-Thr/Tyr_kinase_cat_dom"/>
</dbReference>
<dbReference type="InterPro" id="IPR011009">
    <property type="entry name" value="Kinase-like_dom_sf"/>
</dbReference>
<sequence>MNDLLKIITISVVFSYSGYLSQVGAQNIPLRLEIIIPQMKCLASTDVFDFAASVKQAVQLNAPEQVASLRTNLIALTGSCSVTTAEVLEVNQALSQAQQTATSDPRNSGLYTVIVGPPLLPQCSQMEASILSARANCLTNLSTYVYQVGFQCPMNHHIHLFSPVINTADSCNLTQQPLMDFNSVGSLSVGLNSLQLADVLRSILQNYGWRKILIIYQNEPGFLMKDVATDIFYAIGQSANSSISIVDIVGWNQGINVTSVILPDSQNYTACVMLSQLITVAPFLLAVNQVAPKWIGARPLIVFDYALFAQDVTRVWRSVLATQASLRMFQNALLLLVPCPYETELPVSGPTESEKIFLALDFAVGMAIQIAKQRSAAGNVPNTNGFFGLLKGAIVRVPITSTMTVVTTFGKSNKQVDTALDFNLLMPNTPEGSTEVTFTKLALVSWPYNTIRNLTTMIWGPDTENVNNILSTCVPDNGIVLALVFMSILTAVVVFALVVFLLSRWYRRRKMYREGPNKLILYPVDIVFVRPSRSSRTSAPSNPDLRFPTLNSEAKLNADLGSRTTGLQPDDPVKSLASVISGDGISDTNTARYNNGLVYVKRLDLENAALKSKFLDAVRSLREIRHENINSVIGCYVDISSLCIVFDYCSRGSLKVRIFLFVTY</sequence>
<dbReference type="AlphaFoldDB" id="A0A8T0DDC7"/>
<keyword evidence="1" id="KW-0472">Membrane</keyword>
<evidence type="ECO:0000256" key="1">
    <source>
        <dbReference type="SAM" id="Phobius"/>
    </source>
</evidence>
<reference evidence="3 4" key="1">
    <citation type="submission" date="2019-07" db="EMBL/GenBank/DDBJ databases">
        <title>Annotation for the trematode Paragonimus westermani.</title>
        <authorList>
            <person name="Choi Y.-J."/>
        </authorList>
    </citation>
    <scope>NUCLEOTIDE SEQUENCE [LARGE SCALE GENOMIC DNA]</scope>
    <source>
        <strain evidence="3">180907_Pwestermani</strain>
    </source>
</reference>
<dbReference type="OrthoDB" id="60033at2759"/>
<feature type="domain" description="Serine-threonine/tyrosine-protein kinase catalytic" evidence="2">
    <location>
        <begin position="593"/>
        <end position="655"/>
    </location>
</feature>
<accession>A0A8T0DDC7</accession>
<name>A0A8T0DDC7_9TREM</name>
<dbReference type="SUPFAM" id="SSF56112">
    <property type="entry name" value="Protein kinase-like (PK-like)"/>
    <property type="match status" value="1"/>
</dbReference>
<dbReference type="Gene3D" id="1.10.510.10">
    <property type="entry name" value="Transferase(Phosphotransferase) domain 1"/>
    <property type="match status" value="1"/>
</dbReference>
<proteinExistence type="predicted"/>
<evidence type="ECO:0000313" key="3">
    <source>
        <dbReference type="EMBL" id="KAF8565829.1"/>
    </source>
</evidence>
<organism evidence="3 4">
    <name type="scientific">Paragonimus westermani</name>
    <dbReference type="NCBI Taxonomy" id="34504"/>
    <lineage>
        <taxon>Eukaryota</taxon>
        <taxon>Metazoa</taxon>
        <taxon>Spiralia</taxon>
        <taxon>Lophotrochozoa</taxon>
        <taxon>Platyhelminthes</taxon>
        <taxon>Trematoda</taxon>
        <taxon>Digenea</taxon>
        <taxon>Plagiorchiida</taxon>
        <taxon>Troglotremata</taxon>
        <taxon>Troglotrematidae</taxon>
        <taxon>Paragonimus</taxon>
    </lineage>
</organism>
<dbReference type="PANTHER" id="PTHR48007">
    <property type="entry name" value="LEUCINE-RICH REPEAT RECEPTOR-LIKE PROTEIN KINASE PXC1"/>
    <property type="match status" value="1"/>
</dbReference>
<evidence type="ECO:0000259" key="2">
    <source>
        <dbReference type="Pfam" id="PF07714"/>
    </source>
</evidence>
<keyword evidence="1" id="KW-1133">Transmembrane helix</keyword>
<evidence type="ECO:0000313" key="4">
    <source>
        <dbReference type="Proteomes" id="UP000699462"/>
    </source>
</evidence>
<dbReference type="Pfam" id="PF07714">
    <property type="entry name" value="PK_Tyr_Ser-Thr"/>
    <property type="match status" value="1"/>
</dbReference>
<dbReference type="PANTHER" id="PTHR48007:SF4">
    <property type="entry name" value="LEUCINE-RICH REPEAT RECEPTOR-LIKE PROTEIN KINASE PXC1"/>
    <property type="match status" value="1"/>
</dbReference>
<keyword evidence="4" id="KW-1185">Reference proteome</keyword>
<dbReference type="GO" id="GO:0004672">
    <property type="term" value="F:protein kinase activity"/>
    <property type="evidence" value="ECO:0007669"/>
    <property type="project" value="InterPro"/>
</dbReference>
<dbReference type="Proteomes" id="UP000699462">
    <property type="component" value="Unassembled WGS sequence"/>
</dbReference>
<protein>
    <recommendedName>
        <fullName evidence="2">Serine-threonine/tyrosine-protein kinase catalytic domain-containing protein</fullName>
    </recommendedName>
</protein>
<feature type="transmembrane region" description="Helical" evidence="1">
    <location>
        <begin position="479"/>
        <end position="503"/>
    </location>
</feature>
<keyword evidence="1" id="KW-0812">Transmembrane</keyword>
<gene>
    <name evidence="3" type="ORF">P879_09861</name>
</gene>